<sequence length="283" mass="31955">MGIIDVRVRLPENLRPKLSSHQEVYGRYDEVLQVISKGAKTLDELMMEMKDNAVEFAVIHPEYEYGEMADALNEAVYEVVSTHPQTFAGFGTTSMNDLRPMKLVKQVETIHQFHLKGVNLQPVFFGVDPLDPRLYPLYATASELNLIVSFHTGVHYSKQHPISKNSPLFIDQIACDFPDLKIIACHGGWPWINEMVAVARRHSNVFIEFGGIAPKYVGRPGTGWDPLYQLMNNVLADQILFGTDWPVMSYERVLKEWNEIGLKQDVLAKLASLNARNLLGIGS</sequence>
<evidence type="ECO:0000313" key="3">
    <source>
        <dbReference type="EMBL" id="RNB79745.1"/>
    </source>
</evidence>
<dbReference type="PANTHER" id="PTHR21240">
    <property type="entry name" value="2-AMINO-3-CARBOXYLMUCONATE-6-SEMIALDEHYDE DECARBOXYLASE"/>
    <property type="match status" value="1"/>
</dbReference>
<dbReference type="CDD" id="cd01292">
    <property type="entry name" value="metallo-dependent_hydrolases"/>
    <property type="match status" value="1"/>
</dbReference>
<dbReference type="PANTHER" id="PTHR21240:SF19">
    <property type="entry name" value="CATALYTIC_ HYDROLASE"/>
    <property type="match status" value="1"/>
</dbReference>
<protein>
    <submittedName>
        <fullName evidence="3">Amidohydrolase</fullName>
    </submittedName>
</protein>
<feature type="domain" description="Amidohydrolase-related" evidence="2">
    <location>
        <begin position="68"/>
        <end position="281"/>
    </location>
</feature>
<proteinExistence type="predicted"/>
<dbReference type="InterPro" id="IPR032465">
    <property type="entry name" value="ACMSD"/>
</dbReference>
<keyword evidence="3" id="KW-0378">Hydrolase</keyword>
<organism evidence="3 4">
    <name type="scientific">Brevibacillus fluminis</name>
    <dbReference type="NCBI Taxonomy" id="511487"/>
    <lineage>
        <taxon>Bacteria</taxon>
        <taxon>Bacillati</taxon>
        <taxon>Bacillota</taxon>
        <taxon>Bacilli</taxon>
        <taxon>Bacillales</taxon>
        <taxon>Paenibacillaceae</taxon>
        <taxon>Brevibacillus</taxon>
    </lineage>
</organism>
<evidence type="ECO:0000256" key="1">
    <source>
        <dbReference type="ARBA" id="ARBA00023239"/>
    </source>
</evidence>
<comment type="caution">
    <text evidence="3">The sequence shown here is derived from an EMBL/GenBank/DDBJ whole genome shotgun (WGS) entry which is preliminary data.</text>
</comment>
<evidence type="ECO:0000259" key="2">
    <source>
        <dbReference type="Pfam" id="PF04909"/>
    </source>
</evidence>
<dbReference type="SUPFAM" id="SSF51556">
    <property type="entry name" value="Metallo-dependent hydrolases"/>
    <property type="match status" value="1"/>
</dbReference>
<dbReference type="EMBL" id="RHHQ01000027">
    <property type="protein sequence ID" value="RNB79745.1"/>
    <property type="molecule type" value="Genomic_DNA"/>
</dbReference>
<dbReference type="AlphaFoldDB" id="A0A3M8CXZ4"/>
<accession>A0A3M8CXZ4</accession>
<dbReference type="InterPro" id="IPR006680">
    <property type="entry name" value="Amidohydro-rel"/>
</dbReference>
<dbReference type="Pfam" id="PF04909">
    <property type="entry name" value="Amidohydro_2"/>
    <property type="match status" value="1"/>
</dbReference>
<dbReference type="Proteomes" id="UP000271031">
    <property type="component" value="Unassembled WGS sequence"/>
</dbReference>
<dbReference type="Gene3D" id="3.20.20.140">
    <property type="entry name" value="Metal-dependent hydrolases"/>
    <property type="match status" value="1"/>
</dbReference>
<dbReference type="InterPro" id="IPR032466">
    <property type="entry name" value="Metal_Hydrolase"/>
</dbReference>
<keyword evidence="1" id="KW-0456">Lyase</keyword>
<dbReference type="RefSeq" id="WP_122921322.1">
    <property type="nucleotide sequence ID" value="NZ_RHHQ01000027.1"/>
</dbReference>
<dbReference type="OrthoDB" id="9771932at2"/>
<dbReference type="GO" id="GO:0016787">
    <property type="term" value="F:hydrolase activity"/>
    <property type="evidence" value="ECO:0007669"/>
    <property type="project" value="UniProtKB-KW"/>
</dbReference>
<name>A0A3M8CXZ4_9BACL</name>
<evidence type="ECO:0000313" key="4">
    <source>
        <dbReference type="Proteomes" id="UP000271031"/>
    </source>
</evidence>
<keyword evidence="4" id="KW-1185">Reference proteome</keyword>
<reference evidence="3 4" key="1">
    <citation type="submission" date="2018-10" db="EMBL/GenBank/DDBJ databases">
        <title>Phylogenomics of Brevibacillus.</title>
        <authorList>
            <person name="Dunlap C."/>
        </authorList>
    </citation>
    <scope>NUCLEOTIDE SEQUENCE [LARGE SCALE GENOMIC DNA]</scope>
    <source>
        <strain evidence="3 4">JCM 15716</strain>
    </source>
</reference>
<gene>
    <name evidence="3" type="ORF">EDM56_28445</name>
</gene>
<dbReference type="GO" id="GO:0016831">
    <property type="term" value="F:carboxy-lyase activity"/>
    <property type="evidence" value="ECO:0007669"/>
    <property type="project" value="InterPro"/>
</dbReference>